<keyword evidence="2" id="KW-0732">Signal</keyword>
<dbReference type="InterPro" id="IPR016047">
    <property type="entry name" value="M23ase_b-sheet_dom"/>
</dbReference>
<protein>
    <submittedName>
        <fullName evidence="4">Murein DD-endopeptidase MepM/ murein hydrolase activator NlpD</fullName>
    </submittedName>
</protein>
<gene>
    <name evidence="4" type="ORF">J2Z35_002166</name>
</gene>
<evidence type="ECO:0000256" key="1">
    <source>
        <dbReference type="ARBA" id="ARBA00022737"/>
    </source>
</evidence>
<dbReference type="RefSeq" id="WP_209661418.1">
    <property type="nucleotide sequence ID" value="NZ_JAGGLI010000027.1"/>
</dbReference>
<feature type="domain" description="SLH" evidence="3">
    <location>
        <begin position="30"/>
        <end position="93"/>
    </location>
</feature>
<proteinExistence type="predicted"/>
<dbReference type="SUPFAM" id="SSF51261">
    <property type="entry name" value="Duplicated hybrid motif"/>
    <property type="match status" value="1"/>
</dbReference>
<dbReference type="Proteomes" id="UP001314903">
    <property type="component" value="Unassembled WGS sequence"/>
</dbReference>
<feature type="signal peptide" evidence="2">
    <location>
        <begin position="1"/>
        <end position="32"/>
    </location>
</feature>
<comment type="caution">
    <text evidence="4">The sequence shown here is derived from an EMBL/GenBank/DDBJ whole genome shotgun (WGS) entry which is preliminary data.</text>
</comment>
<keyword evidence="1" id="KW-0677">Repeat</keyword>
<dbReference type="PANTHER" id="PTHR21666">
    <property type="entry name" value="PEPTIDASE-RELATED"/>
    <property type="match status" value="1"/>
</dbReference>
<dbReference type="CDD" id="cd12797">
    <property type="entry name" value="M23_peptidase"/>
    <property type="match status" value="1"/>
</dbReference>
<dbReference type="Gene3D" id="2.70.70.10">
    <property type="entry name" value="Glucose Permease (Domain IIA)"/>
    <property type="match status" value="1"/>
</dbReference>
<keyword evidence="4" id="KW-0378">Hydrolase</keyword>
<dbReference type="Pfam" id="PF01551">
    <property type="entry name" value="Peptidase_M23"/>
    <property type="match status" value="1"/>
</dbReference>
<reference evidence="4 5" key="1">
    <citation type="submission" date="2021-03" db="EMBL/GenBank/DDBJ databases">
        <title>Genomic Encyclopedia of Type Strains, Phase IV (KMG-IV): sequencing the most valuable type-strain genomes for metagenomic binning, comparative biology and taxonomic classification.</title>
        <authorList>
            <person name="Goeker M."/>
        </authorList>
    </citation>
    <scope>NUCLEOTIDE SEQUENCE [LARGE SCALE GENOMIC DNA]</scope>
    <source>
        <strain evidence="4 5">DSM 27512</strain>
    </source>
</reference>
<feature type="chain" id="PRO_5045638969" evidence="2">
    <location>
        <begin position="33"/>
        <end position="494"/>
    </location>
</feature>
<feature type="domain" description="SLH" evidence="3">
    <location>
        <begin position="156"/>
        <end position="219"/>
    </location>
</feature>
<evidence type="ECO:0000313" key="4">
    <source>
        <dbReference type="EMBL" id="MBP2028365.1"/>
    </source>
</evidence>
<evidence type="ECO:0000259" key="3">
    <source>
        <dbReference type="PROSITE" id="PS51272"/>
    </source>
</evidence>
<dbReference type="PROSITE" id="PS51272">
    <property type="entry name" value="SLH"/>
    <property type="match status" value="2"/>
</dbReference>
<dbReference type="EMBL" id="JAGGLI010000027">
    <property type="protein sequence ID" value="MBP2028365.1"/>
    <property type="molecule type" value="Genomic_DNA"/>
</dbReference>
<dbReference type="InterPro" id="IPR050570">
    <property type="entry name" value="Cell_wall_metabolism_enzyme"/>
</dbReference>
<organism evidence="4 5">
    <name type="scientific">Acetoanaerobium pronyense</name>
    <dbReference type="NCBI Taxonomy" id="1482736"/>
    <lineage>
        <taxon>Bacteria</taxon>
        <taxon>Bacillati</taxon>
        <taxon>Bacillota</taxon>
        <taxon>Clostridia</taxon>
        <taxon>Peptostreptococcales</taxon>
        <taxon>Filifactoraceae</taxon>
        <taxon>Acetoanaerobium</taxon>
    </lineage>
</organism>
<name>A0ABS4KLZ8_9FIRM</name>
<dbReference type="InterPro" id="IPR011055">
    <property type="entry name" value="Dup_hybrid_motif"/>
</dbReference>
<dbReference type="Pfam" id="PF00395">
    <property type="entry name" value="SLH"/>
    <property type="match status" value="2"/>
</dbReference>
<dbReference type="GO" id="GO:0016787">
    <property type="term" value="F:hydrolase activity"/>
    <property type="evidence" value="ECO:0007669"/>
    <property type="project" value="UniProtKB-KW"/>
</dbReference>
<dbReference type="InterPro" id="IPR001119">
    <property type="entry name" value="SLH_dom"/>
</dbReference>
<sequence length="494" mass="54813">MSYKYIKRMFSLILSISIITVFSINVGAPSFATSFSDIDNHWAKSYIETASTYNAVSGYPDGTFKPNNNIKRVEFIAIIVNSLGLDIRDSLQGEYWGEPFIEAALTNGLIVSNEYGNINESTFNQNISREEMASIVVNAYIKSEGSINPLILNEASSRLSDFDTVSPNYFENSIASVALEFISGYPDGTFAPKEPANRAQASVLSYKLLVKLGIITNPNLAENIVLSKNSLTQGDLLKITIYHASSASAISLNQDLYPAFRWYESGGLIQGYIPTNYNTKPGKYTLRFTNSETGNESTKDIEILARSFKVQNLRVDPNIESSTRNDEAYAQYRKYFNPSRLVSSPVKYYTESFLLPTKGRLTTEFGERRSVNGSLTTYRHAGIDIAAPLNTDIVASNTGKVTLSMFLTLTGNSIVIDHGEGLFSVYFHLEQLLVNEGDVINRGQKIGTVGSTGFSTGPHLHFTMSYYDFNIEPGFILYGESITKENYSSLMKSY</sequence>
<accession>A0ABS4KLZ8</accession>
<keyword evidence="5" id="KW-1185">Reference proteome</keyword>
<evidence type="ECO:0000313" key="5">
    <source>
        <dbReference type="Proteomes" id="UP001314903"/>
    </source>
</evidence>
<dbReference type="PANTHER" id="PTHR21666:SF270">
    <property type="entry name" value="MUREIN HYDROLASE ACTIVATOR ENVC"/>
    <property type="match status" value="1"/>
</dbReference>
<evidence type="ECO:0000256" key="2">
    <source>
        <dbReference type="SAM" id="SignalP"/>
    </source>
</evidence>